<organism evidence="1 2">
    <name type="scientific">Kistimonas scapharcae</name>
    <dbReference type="NCBI Taxonomy" id="1036133"/>
    <lineage>
        <taxon>Bacteria</taxon>
        <taxon>Pseudomonadati</taxon>
        <taxon>Pseudomonadota</taxon>
        <taxon>Gammaproteobacteria</taxon>
        <taxon>Oceanospirillales</taxon>
        <taxon>Endozoicomonadaceae</taxon>
        <taxon>Kistimonas</taxon>
    </lineage>
</organism>
<dbReference type="RefSeq" id="WP_345194125.1">
    <property type="nucleotide sequence ID" value="NZ_BAABFL010000074.1"/>
</dbReference>
<proteinExistence type="predicted"/>
<evidence type="ECO:0000313" key="2">
    <source>
        <dbReference type="Proteomes" id="UP001500604"/>
    </source>
</evidence>
<comment type="caution">
    <text evidence="1">The sequence shown here is derived from an EMBL/GenBank/DDBJ whole genome shotgun (WGS) entry which is preliminary data.</text>
</comment>
<dbReference type="EMBL" id="BAABFL010000074">
    <property type="protein sequence ID" value="GAA4648475.1"/>
    <property type="molecule type" value="Genomic_DNA"/>
</dbReference>
<gene>
    <name evidence="1" type="ORF">GCM10023116_07440</name>
</gene>
<reference evidence="2" key="1">
    <citation type="journal article" date="2019" name="Int. J. Syst. Evol. Microbiol.">
        <title>The Global Catalogue of Microorganisms (GCM) 10K type strain sequencing project: providing services to taxonomists for standard genome sequencing and annotation.</title>
        <authorList>
            <consortium name="The Broad Institute Genomics Platform"/>
            <consortium name="The Broad Institute Genome Sequencing Center for Infectious Disease"/>
            <person name="Wu L."/>
            <person name="Ma J."/>
        </authorList>
    </citation>
    <scope>NUCLEOTIDE SEQUENCE [LARGE SCALE GENOMIC DNA]</scope>
    <source>
        <strain evidence="2">JCM 17805</strain>
    </source>
</reference>
<keyword evidence="2" id="KW-1185">Reference proteome</keyword>
<dbReference type="Proteomes" id="UP001500604">
    <property type="component" value="Unassembled WGS sequence"/>
</dbReference>
<protein>
    <submittedName>
        <fullName evidence="1">Uncharacterized protein</fullName>
    </submittedName>
</protein>
<evidence type="ECO:0000313" key="1">
    <source>
        <dbReference type="EMBL" id="GAA4648475.1"/>
    </source>
</evidence>
<name>A0ABP8UZE0_9GAMM</name>
<sequence>MSEGIILRREAATAFSTRQVKLVRTADGYDLLPFGDPLTFSEMAAIRSSRTVSPAFPDSNEISLANVGISVLLKIQVCDNEYLVLVEQDRGDAGRVLKLVSGYVETAELDNPFDTVLREISEEVLFKQGAGYFPFYFDTQPVGNPYELPQQSGVMELHPSGWLAGQQGETVSINGQSVTLPVHLYVHCPTNSVQLVYSLTVALEAWPEQGFYVEDEKEDGFLVSRLRPERRFILVQCQGERLQGYFQLIDGKLTRFDGSGYRFSEFFAPRKNRLFVTHQYGGKLNLTAER</sequence>
<accession>A0ABP8UZE0</accession>